<proteinExistence type="predicted"/>
<organism evidence="2 3">
    <name type="scientific">Hyphomicrobium facile</name>
    <dbReference type="NCBI Taxonomy" id="51670"/>
    <lineage>
        <taxon>Bacteria</taxon>
        <taxon>Pseudomonadati</taxon>
        <taxon>Pseudomonadota</taxon>
        <taxon>Alphaproteobacteria</taxon>
        <taxon>Hyphomicrobiales</taxon>
        <taxon>Hyphomicrobiaceae</taxon>
        <taxon>Hyphomicrobium</taxon>
    </lineage>
</organism>
<dbReference type="STRING" id="51670.SAMN04488557_1264"/>
<evidence type="ECO:0000259" key="1">
    <source>
        <dbReference type="Pfam" id="PF13439"/>
    </source>
</evidence>
<sequence length="415" mass="46822">MRIVMTQRELSNVAGSEMVTVEVAKTLAARGHEIAVYSPKIGDVAKLLLPSGVQVLCELRDAPWTPDLIHGQHHLPAMAAIARFPTSSAIYYCHGTQPWVERPPVHGRIGRYVMMCEWMVLRTQAELGLAPERVTFIPNFVNTTRFSEVRRAPAQIRNALLFGGSRLPEAELVQLEAACAALGIKLDKIGHAYKSHRPRPEVFLQQYDLVFAIGKCALEAMATGCAVIPIIPGQAGALVTADTFDEWAFSNFGPRYFMSSSQINEQWLRKQIDRYSPSDLERITAKVRVECTIDVAVDRLEAIYREAAQAKPAALVADDSFAPYLEQLAKDVDPMWAELEGIHGKLKKLAEMKAKLRESTRAQQHQQVELLALYRKFHGDHLPRHLRCRELLHRMWASLRAQWSRKRLRHVIPAE</sequence>
<protein>
    <submittedName>
        <fullName evidence="2">Glycosyltransferase Family 4</fullName>
    </submittedName>
</protein>
<accession>A0A1I7N4B8</accession>
<keyword evidence="2" id="KW-0808">Transferase</keyword>
<dbReference type="GO" id="GO:0016757">
    <property type="term" value="F:glycosyltransferase activity"/>
    <property type="evidence" value="ECO:0007669"/>
    <property type="project" value="UniProtKB-ARBA"/>
</dbReference>
<dbReference type="SUPFAM" id="SSF53756">
    <property type="entry name" value="UDP-Glycosyltransferase/glycogen phosphorylase"/>
    <property type="match status" value="1"/>
</dbReference>
<dbReference type="OrthoDB" id="7281949at2"/>
<dbReference type="AlphaFoldDB" id="A0A1I7N4B8"/>
<dbReference type="Gene3D" id="3.40.50.2000">
    <property type="entry name" value="Glycogen Phosphorylase B"/>
    <property type="match status" value="1"/>
</dbReference>
<reference evidence="3" key="1">
    <citation type="submission" date="2016-10" db="EMBL/GenBank/DDBJ databases">
        <authorList>
            <person name="Varghese N."/>
            <person name="Submissions S."/>
        </authorList>
    </citation>
    <scope>NUCLEOTIDE SEQUENCE [LARGE SCALE GENOMIC DNA]</scope>
    <source>
        <strain evidence="3">DSM 1565</strain>
    </source>
</reference>
<keyword evidence="3" id="KW-1185">Reference proteome</keyword>
<feature type="domain" description="Glycosyltransferase subfamily 4-like N-terminal" evidence="1">
    <location>
        <begin position="15"/>
        <end position="145"/>
    </location>
</feature>
<dbReference type="Proteomes" id="UP000199423">
    <property type="component" value="Unassembled WGS sequence"/>
</dbReference>
<evidence type="ECO:0000313" key="2">
    <source>
        <dbReference type="EMBL" id="SFV29491.1"/>
    </source>
</evidence>
<evidence type="ECO:0000313" key="3">
    <source>
        <dbReference type="Proteomes" id="UP000199423"/>
    </source>
</evidence>
<gene>
    <name evidence="2" type="ORF">SAMN04488557_1264</name>
</gene>
<dbReference type="InterPro" id="IPR028098">
    <property type="entry name" value="Glyco_trans_4-like_N"/>
</dbReference>
<dbReference type="EMBL" id="FPCH01000001">
    <property type="protein sequence ID" value="SFV29491.1"/>
    <property type="molecule type" value="Genomic_DNA"/>
</dbReference>
<name>A0A1I7N4B8_9HYPH</name>
<dbReference type="RefSeq" id="WP_092865591.1">
    <property type="nucleotide sequence ID" value="NZ_FPCH01000001.1"/>
</dbReference>
<dbReference type="Pfam" id="PF13439">
    <property type="entry name" value="Glyco_transf_4"/>
    <property type="match status" value="1"/>
</dbReference>